<feature type="region of interest" description="Disordered" evidence="1">
    <location>
        <begin position="404"/>
        <end position="426"/>
    </location>
</feature>
<reference evidence="2 3" key="1">
    <citation type="submission" date="2023-06" db="EMBL/GenBank/DDBJ databases">
        <authorList>
            <person name="Feng G."/>
            <person name="Li J."/>
            <person name="Zhu H."/>
        </authorList>
    </citation>
    <scope>NUCLEOTIDE SEQUENCE [LARGE SCALE GENOMIC DNA]</scope>
    <source>
        <strain evidence="2 3">RHCJP20</strain>
    </source>
</reference>
<accession>A0ABT7TKH9</accession>
<comment type="caution">
    <text evidence="2">The sequence shown here is derived from an EMBL/GenBank/DDBJ whole genome shotgun (WGS) entry which is preliminary data.</text>
</comment>
<keyword evidence="3" id="KW-1185">Reference proteome</keyword>
<evidence type="ECO:0000313" key="3">
    <source>
        <dbReference type="Proteomes" id="UP001235720"/>
    </source>
</evidence>
<dbReference type="InterPro" id="IPR046179">
    <property type="entry name" value="DUF6188"/>
</dbReference>
<dbReference type="EMBL" id="JAUCMM010000020">
    <property type="protein sequence ID" value="MDM7890041.1"/>
    <property type="molecule type" value="Genomic_DNA"/>
</dbReference>
<organism evidence="2 3">
    <name type="scientific">Curtobacterium subtropicum</name>
    <dbReference type="NCBI Taxonomy" id="3055138"/>
    <lineage>
        <taxon>Bacteria</taxon>
        <taxon>Bacillati</taxon>
        <taxon>Actinomycetota</taxon>
        <taxon>Actinomycetes</taxon>
        <taxon>Micrococcales</taxon>
        <taxon>Microbacteriaceae</taxon>
        <taxon>Curtobacterium</taxon>
    </lineage>
</organism>
<evidence type="ECO:0000313" key="2">
    <source>
        <dbReference type="EMBL" id="MDM7890041.1"/>
    </source>
</evidence>
<dbReference type="Pfam" id="PF19686">
    <property type="entry name" value="DUF6188"/>
    <property type="match status" value="1"/>
</dbReference>
<dbReference type="Proteomes" id="UP001235720">
    <property type="component" value="Unassembled WGS sequence"/>
</dbReference>
<evidence type="ECO:0000256" key="1">
    <source>
        <dbReference type="SAM" id="MobiDB-lite"/>
    </source>
</evidence>
<dbReference type="RefSeq" id="WP_289471566.1">
    <property type="nucleotide sequence ID" value="NZ_JAUCMM010000020.1"/>
</dbReference>
<gene>
    <name evidence="2" type="ORF">QUG98_16435</name>
</gene>
<sequence length="426" mass="46669">MAKVHGTDQSTPGLAVEDVPLLLVGETIDAIWVDYSLRLLLSNGATVILECPFSLGVSPDTATMIDPEGDKAGLVPALRLHTLLVTEAHAAGSTLTMTFSDGSRLTAGPHPEFESWHYNGPETPPTRIIIMPGGGPAIWLHRPDTDSEFRSFRTRPSDEHLLPAFHDVFTSLTVPPLRWLVTELDIVMRSGSPVNVHEWDRRRRAAPPPGLWFSHDEMLTLVRDNDQLIDGEFFGVPFGAAADPAQAVLRIDFFDSGEATVVLDPSVIGVSEAFERLFGPEVAVPSIGTRDADLAAHRVQSLLLAFLDTLPAPGTAELRLQAEAVRAVHETAPRIWDVVLEETPRTDFPDGPLPGSLAYRTDQAPLAGEVLVWMLDGRIDSVELPWFTTEMPTELPRRDQLIRAADERDGGHGVRWSARPRPSRDG</sequence>
<proteinExistence type="predicted"/>
<protein>
    <submittedName>
        <fullName evidence="2">DUF6188 family protein</fullName>
    </submittedName>
</protein>
<name>A0ABT7TKH9_9MICO</name>